<dbReference type="Proteomes" id="UP000594262">
    <property type="component" value="Unplaced"/>
</dbReference>
<feature type="transmembrane region" description="Helical" evidence="1">
    <location>
        <begin position="598"/>
        <end position="617"/>
    </location>
</feature>
<dbReference type="InterPro" id="IPR002656">
    <property type="entry name" value="Acyl_transf_3_dom"/>
</dbReference>
<evidence type="ECO:0000256" key="1">
    <source>
        <dbReference type="SAM" id="Phobius"/>
    </source>
</evidence>
<feature type="chain" id="PRO_5033596649" description="Nose resistant-to-fluoxetine protein N-terminal domain-containing protein" evidence="2">
    <location>
        <begin position="21"/>
        <end position="752"/>
    </location>
</feature>
<feature type="transmembrane region" description="Helical" evidence="1">
    <location>
        <begin position="217"/>
        <end position="237"/>
    </location>
</feature>
<feature type="transmembrane region" description="Helical" evidence="1">
    <location>
        <begin position="573"/>
        <end position="591"/>
    </location>
</feature>
<dbReference type="EnsemblMetazoa" id="CLYHEMT005546.2">
    <property type="protein sequence ID" value="CLYHEMP005546.2"/>
    <property type="gene ID" value="CLYHEMG005546"/>
</dbReference>
<dbReference type="InterPro" id="IPR052728">
    <property type="entry name" value="O2_lipid_transport_reg"/>
</dbReference>
<reference evidence="4" key="1">
    <citation type="submission" date="2021-01" db="UniProtKB">
        <authorList>
            <consortium name="EnsemblMetazoa"/>
        </authorList>
    </citation>
    <scope>IDENTIFICATION</scope>
</reference>
<feature type="transmembrane region" description="Helical" evidence="1">
    <location>
        <begin position="711"/>
        <end position="732"/>
    </location>
</feature>
<dbReference type="RefSeq" id="XP_066911180.1">
    <property type="nucleotide sequence ID" value="XM_067055079.1"/>
</dbReference>
<feature type="domain" description="Nose resistant-to-fluoxetine protein N-terminal" evidence="3">
    <location>
        <begin position="91"/>
        <end position="200"/>
    </location>
</feature>
<feature type="transmembrane region" description="Helical" evidence="1">
    <location>
        <begin position="420"/>
        <end position="441"/>
    </location>
</feature>
<feature type="transmembrane region" description="Helical" evidence="1">
    <location>
        <begin position="637"/>
        <end position="656"/>
    </location>
</feature>
<sequence length="752" mass="84776">MKMRLLILVALVSLNVFVLGQAPSDINNVLNSISYFSGGKEINHASSLEEKVESLYSSFKSNLENSDLKNVSPKCKAAAAKIFGPAFFYIAQKDYAGLIAWLIKSGVIYYVDAWGKPPANIFWGNLKWNGAFDMCNRIPNAKYCLADMRVLGNKNQTYGQFGTCLPSDCSESDVFQLLNLTTPYVKGMVTFPADGIFNHSYGTPVLCNDKKDLPTDSIVFIVVLSLLGLLCFFGTAFEALQDCLTPDNLVPPQSLYNHQEYDQDPEEKAMQRAVNHTEDDKNDFNYSRFGTDRPAPPKMTRGNGLIQFLVCFSILKNTRTLISTSAPKDSIRSINGIRAISMTWVILGHVYFFGILTAPDNIVGVFKVNERFTFQAIANAYVSVDSFFFLSGFLVAYITLKKMDKMNGSLNFFAFVLHRFIRLTPSYMFAIFIQTSLYPYIVNSPDGLLVRAGAKNDQCHKHWWSNLLYINNIYPWKMAEECLGWSWYLANDMQFFVISPLFLFFMYRYKLKGALISIGSGILLSTIATIAIVAGKGLPSLISIAWLPGVPANDRAQVGIFGDDVYVKPWTRINPYLIGLLFGFLFSRKIYLTRKPNFAITFMGWAVATAIGMSIIYGPYSVFKPGGQLFDTAQNVLYGAFSRLAWALALAWVVYACQYRMGGWVNSFLSWSLWIPIGRLTYGAYLLHPIILNYYYKTMEKPWHFQDDTAIFAYLSVLMMSYMFAFLLSLLIDLPVYNLETMVTKNLSGGKK</sequence>
<dbReference type="PANTHER" id="PTHR11161">
    <property type="entry name" value="O-ACYLTRANSFERASE"/>
    <property type="match status" value="1"/>
</dbReference>
<evidence type="ECO:0000313" key="4">
    <source>
        <dbReference type="EnsemblMetazoa" id="CLYHEMP005546.3"/>
    </source>
</evidence>
<keyword evidence="1" id="KW-0472">Membrane</keyword>
<feature type="transmembrane region" description="Helical" evidence="1">
    <location>
        <begin position="668"/>
        <end position="691"/>
    </location>
</feature>
<dbReference type="Pfam" id="PF01757">
    <property type="entry name" value="Acyl_transf_3"/>
    <property type="match status" value="1"/>
</dbReference>
<accession>A0A7M5V8Z0</accession>
<organism evidence="4 5">
    <name type="scientific">Clytia hemisphaerica</name>
    <dbReference type="NCBI Taxonomy" id="252671"/>
    <lineage>
        <taxon>Eukaryota</taxon>
        <taxon>Metazoa</taxon>
        <taxon>Cnidaria</taxon>
        <taxon>Hydrozoa</taxon>
        <taxon>Hydroidolina</taxon>
        <taxon>Leptothecata</taxon>
        <taxon>Obeliida</taxon>
        <taxon>Clytiidae</taxon>
        <taxon>Clytia</taxon>
    </lineage>
</organism>
<dbReference type="OrthoDB" id="207378at2759"/>
<feature type="transmembrane region" description="Helical" evidence="1">
    <location>
        <begin position="378"/>
        <end position="400"/>
    </location>
</feature>
<name>A0A7M5V8Z0_9CNID</name>
<keyword evidence="2" id="KW-0732">Signal</keyword>
<dbReference type="AlphaFoldDB" id="A0A7M5V8Z0"/>
<feature type="transmembrane region" description="Helical" evidence="1">
    <location>
        <begin position="514"/>
        <end position="534"/>
    </location>
</feature>
<feature type="signal peptide" evidence="2">
    <location>
        <begin position="1"/>
        <end position="20"/>
    </location>
</feature>
<proteinExistence type="predicted"/>
<evidence type="ECO:0000259" key="3">
    <source>
        <dbReference type="SMART" id="SM00703"/>
    </source>
</evidence>
<feature type="transmembrane region" description="Helical" evidence="1">
    <location>
        <begin position="485"/>
        <end position="507"/>
    </location>
</feature>
<dbReference type="EnsemblMetazoa" id="CLYHEMT005546.3">
    <property type="protein sequence ID" value="CLYHEMP005546.3"/>
    <property type="gene ID" value="CLYHEMG005546"/>
</dbReference>
<keyword evidence="1" id="KW-1133">Transmembrane helix</keyword>
<dbReference type="Pfam" id="PF20146">
    <property type="entry name" value="NRF"/>
    <property type="match status" value="1"/>
</dbReference>
<evidence type="ECO:0000256" key="2">
    <source>
        <dbReference type="SAM" id="SignalP"/>
    </source>
</evidence>
<dbReference type="GO" id="GO:0016747">
    <property type="term" value="F:acyltransferase activity, transferring groups other than amino-acyl groups"/>
    <property type="evidence" value="ECO:0007669"/>
    <property type="project" value="InterPro"/>
</dbReference>
<keyword evidence="5" id="KW-1185">Reference proteome</keyword>
<keyword evidence="1" id="KW-0812">Transmembrane</keyword>
<feature type="transmembrane region" description="Helical" evidence="1">
    <location>
        <begin position="337"/>
        <end position="358"/>
    </location>
</feature>
<dbReference type="PANTHER" id="PTHR11161:SF0">
    <property type="entry name" value="O-ACYLTRANSFERASE LIKE PROTEIN"/>
    <property type="match status" value="1"/>
</dbReference>
<dbReference type="InterPro" id="IPR006621">
    <property type="entry name" value="Nose-resist-to-fluoxetine_N"/>
</dbReference>
<protein>
    <recommendedName>
        <fullName evidence="3">Nose resistant-to-fluoxetine protein N-terminal domain-containing protein</fullName>
    </recommendedName>
</protein>
<evidence type="ECO:0000313" key="5">
    <source>
        <dbReference type="Proteomes" id="UP000594262"/>
    </source>
</evidence>
<dbReference type="SMART" id="SM00703">
    <property type="entry name" value="NRF"/>
    <property type="match status" value="1"/>
</dbReference>
<dbReference type="GeneID" id="136798465"/>